<feature type="transmembrane region" description="Helical" evidence="8">
    <location>
        <begin position="68"/>
        <end position="86"/>
    </location>
</feature>
<gene>
    <name evidence="8" type="primary">mntP</name>
    <name evidence="9" type="ORF">AUL39_04195</name>
</gene>
<keyword evidence="3 8" id="KW-0812">Transmembrane</keyword>
<dbReference type="PANTHER" id="PTHR35529:SF1">
    <property type="entry name" value="MANGANESE EFFLUX PUMP MNTP-RELATED"/>
    <property type="match status" value="1"/>
</dbReference>
<dbReference type="HAMAP" id="MF_01521">
    <property type="entry name" value="MntP_pump"/>
    <property type="match status" value="1"/>
</dbReference>
<evidence type="ECO:0000256" key="7">
    <source>
        <dbReference type="ARBA" id="ARBA00023211"/>
    </source>
</evidence>
<feature type="transmembrane region" description="Helical" evidence="8">
    <location>
        <begin position="36"/>
        <end position="56"/>
    </location>
</feature>
<keyword evidence="7 8" id="KW-0464">Manganese</keyword>
<evidence type="ECO:0000313" key="9">
    <source>
        <dbReference type="EMBL" id="KUH59511.1"/>
    </source>
</evidence>
<evidence type="ECO:0000256" key="8">
    <source>
        <dbReference type="HAMAP-Rule" id="MF_01521"/>
    </source>
</evidence>
<dbReference type="GO" id="GO:0005384">
    <property type="term" value="F:manganese ion transmembrane transporter activity"/>
    <property type="evidence" value="ECO:0007669"/>
    <property type="project" value="UniProtKB-UniRule"/>
</dbReference>
<dbReference type="Proteomes" id="UP000054078">
    <property type="component" value="Unassembled WGS sequence"/>
</dbReference>
<comment type="subcellular location">
    <subcellularLocation>
        <location evidence="8">Cell membrane</location>
        <topology evidence="8">Multi-pass membrane protein</topology>
    </subcellularLocation>
</comment>
<evidence type="ECO:0000313" key="10">
    <source>
        <dbReference type="Proteomes" id="UP000054078"/>
    </source>
</evidence>
<keyword evidence="4 8" id="KW-1133">Transmembrane helix</keyword>
<dbReference type="InterPro" id="IPR022929">
    <property type="entry name" value="Put_MntP"/>
</dbReference>
<feature type="transmembrane region" description="Helical" evidence="8">
    <location>
        <begin position="6"/>
        <end position="27"/>
    </location>
</feature>
<evidence type="ECO:0000256" key="1">
    <source>
        <dbReference type="ARBA" id="ARBA00022448"/>
    </source>
</evidence>
<dbReference type="RefSeq" id="WP_059053888.1">
    <property type="nucleotide sequence ID" value="NZ_LOJF01000001.1"/>
</dbReference>
<keyword evidence="5 8" id="KW-0406">Ion transport</keyword>
<comment type="caution">
    <text evidence="9">The sequence shown here is derived from an EMBL/GenBank/DDBJ whole genome shotgun (WGS) entry which is preliminary data.</text>
</comment>
<protein>
    <recommendedName>
        <fullName evidence="8">Putative manganese efflux pump MntP</fullName>
    </recommendedName>
</protein>
<evidence type="ECO:0000256" key="6">
    <source>
        <dbReference type="ARBA" id="ARBA00023136"/>
    </source>
</evidence>
<keyword evidence="10" id="KW-1185">Reference proteome</keyword>
<dbReference type="AlphaFoldDB" id="A0A100YXH7"/>
<evidence type="ECO:0000256" key="2">
    <source>
        <dbReference type="ARBA" id="ARBA00022475"/>
    </source>
</evidence>
<dbReference type="PANTHER" id="PTHR35529">
    <property type="entry name" value="MANGANESE EFFLUX PUMP MNTP-RELATED"/>
    <property type="match status" value="1"/>
</dbReference>
<dbReference type="STRING" id="1299998.AUL39_04195"/>
<dbReference type="Pfam" id="PF02659">
    <property type="entry name" value="Mntp"/>
    <property type="match status" value="1"/>
</dbReference>
<evidence type="ECO:0000256" key="5">
    <source>
        <dbReference type="ARBA" id="ARBA00023065"/>
    </source>
</evidence>
<keyword evidence="6 8" id="KW-0472">Membrane</keyword>
<keyword evidence="1 8" id="KW-0813">Transport</keyword>
<feature type="transmembrane region" description="Helical" evidence="8">
    <location>
        <begin position="107"/>
        <end position="131"/>
    </location>
</feature>
<proteinExistence type="inferred from homology"/>
<sequence length="188" mass="19626">MSLLEIVVLGLALSADAFSVTISNTFAYRNERISRLALMPVFFGVFQALMPVAGYYLGGVAADFIESYAGIVTLVILGIIGGNMVREGVSSIRACRNCEPAPTKGRLTLWILFVQAIATAIDAFAVGVSLRAQAVDLVFSVCTIGLTTAICCVIALALGRKLGTILGDRAEILGGCVLIGIGIKALLA</sequence>
<dbReference type="InterPro" id="IPR003810">
    <property type="entry name" value="Mntp/YtaF"/>
</dbReference>
<reference evidence="9 10" key="1">
    <citation type="submission" date="2015-12" db="EMBL/GenBank/DDBJ databases">
        <title>Draft Genome Sequence of Olsenella scatoligenes SK9K4T; a Producer of 3-Methylindole- (skatole) and 4-Methylphenol- (p-cresol) Isolated from Pig Feces.</title>
        <authorList>
            <person name="Li X."/>
            <person name="Borg B."/>
            <person name="Canibe N."/>
        </authorList>
    </citation>
    <scope>NUCLEOTIDE SEQUENCE [LARGE SCALE GENOMIC DNA]</scope>
    <source>
        <strain evidence="9 10">SK9K4</strain>
    </source>
</reference>
<name>A0A100YXH7_TRASO</name>
<keyword evidence="2 8" id="KW-1003">Cell membrane</keyword>
<dbReference type="EMBL" id="LOJF01000001">
    <property type="protein sequence ID" value="KUH59511.1"/>
    <property type="molecule type" value="Genomic_DNA"/>
</dbReference>
<comment type="similarity">
    <text evidence="8">Belongs to the MntP (TC 9.B.29) family.</text>
</comment>
<evidence type="ECO:0000256" key="4">
    <source>
        <dbReference type="ARBA" id="ARBA00022989"/>
    </source>
</evidence>
<feature type="transmembrane region" description="Helical" evidence="8">
    <location>
        <begin position="137"/>
        <end position="158"/>
    </location>
</feature>
<evidence type="ECO:0000256" key="3">
    <source>
        <dbReference type="ARBA" id="ARBA00022692"/>
    </source>
</evidence>
<organism evidence="9 10">
    <name type="scientific">Tractidigestivibacter scatoligenes</name>
    <name type="common">Olsenella scatoligenes</name>
    <dbReference type="NCBI Taxonomy" id="1299998"/>
    <lineage>
        <taxon>Bacteria</taxon>
        <taxon>Bacillati</taxon>
        <taxon>Actinomycetota</taxon>
        <taxon>Coriobacteriia</taxon>
        <taxon>Coriobacteriales</taxon>
        <taxon>Atopobiaceae</taxon>
        <taxon>Tractidigestivibacter</taxon>
    </lineage>
</organism>
<dbReference type="GO" id="GO:0005886">
    <property type="term" value="C:plasma membrane"/>
    <property type="evidence" value="ECO:0007669"/>
    <property type="project" value="UniProtKB-SubCell"/>
</dbReference>
<comment type="function">
    <text evidence="8">Probably functions as a manganese efflux pump.</text>
</comment>
<accession>A0A100YXH7</accession>
<dbReference type="OrthoDB" id="9811590at2"/>